<evidence type="ECO:0000256" key="3">
    <source>
        <dbReference type="ARBA" id="ARBA00022723"/>
    </source>
</evidence>
<evidence type="ECO:0000256" key="1">
    <source>
        <dbReference type="ARBA" id="ARBA00001947"/>
    </source>
</evidence>
<keyword evidence="5" id="KW-0560">Oxidoreductase</keyword>
<organism evidence="8 9">
    <name type="scientific">Amycolatopsis acidiphila</name>
    <dbReference type="NCBI Taxonomy" id="715473"/>
    <lineage>
        <taxon>Bacteria</taxon>
        <taxon>Bacillati</taxon>
        <taxon>Actinomycetota</taxon>
        <taxon>Actinomycetes</taxon>
        <taxon>Pseudonocardiales</taxon>
        <taxon>Pseudonocardiaceae</taxon>
        <taxon>Amycolatopsis</taxon>
    </lineage>
</organism>
<proteinExistence type="inferred from homology"/>
<dbReference type="RefSeq" id="WP_144643520.1">
    <property type="nucleotide sequence ID" value="NZ_BNAX01000029.1"/>
</dbReference>
<dbReference type="Pfam" id="PF00107">
    <property type="entry name" value="ADH_zinc_N"/>
    <property type="match status" value="1"/>
</dbReference>
<dbReference type="PROSITE" id="PS00059">
    <property type="entry name" value="ADH_ZINC"/>
    <property type="match status" value="1"/>
</dbReference>
<dbReference type="PANTHER" id="PTHR43350:SF2">
    <property type="entry name" value="GROES-LIKE ZINC-BINDING ALCOHOL DEHYDROGENASE FAMILY PROTEIN"/>
    <property type="match status" value="1"/>
</dbReference>
<comment type="cofactor">
    <cofactor evidence="1 6">
        <name>Zn(2+)</name>
        <dbReference type="ChEBI" id="CHEBI:29105"/>
    </cofactor>
</comment>
<keyword evidence="4 6" id="KW-0862">Zinc</keyword>
<evidence type="ECO:0000256" key="5">
    <source>
        <dbReference type="ARBA" id="ARBA00023002"/>
    </source>
</evidence>
<dbReference type="Gene3D" id="3.40.50.720">
    <property type="entry name" value="NAD(P)-binding Rossmann-like Domain"/>
    <property type="match status" value="1"/>
</dbReference>
<comment type="similarity">
    <text evidence="2 6">Belongs to the zinc-containing alcohol dehydrogenase family.</text>
</comment>
<evidence type="ECO:0000313" key="9">
    <source>
        <dbReference type="Proteomes" id="UP000318578"/>
    </source>
</evidence>
<dbReference type="Gene3D" id="3.90.180.10">
    <property type="entry name" value="Medium-chain alcohol dehydrogenases, catalytic domain"/>
    <property type="match status" value="1"/>
</dbReference>
<name>A0A557ZZV0_9PSEU</name>
<dbReference type="PANTHER" id="PTHR43350">
    <property type="entry name" value="NAD-DEPENDENT ALCOHOL DEHYDROGENASE"/>
    <property type="match status" value="1"/>
</dbReference>
<dbReference type="SUPFAM" id="SSF51735">
    <property type="entry name" value="NAD(P)-binding Rossmann-fold domains"/>
    <property type="match status" value="1"/>
</dbReference>
<dbReference type="InterPro" id="IPR011032">
    <property type="entry name" value="GroES-like_sf"/>
</dbReference>
<dbReference type="CDD" id="cd08278">
    <property type="entry name" value="benzyl_alcohol_DH"/>
    <property type="match status" value="1"/>
</dbReference>
<comment type="caution">
    <text evidence="8">The sequence shown here is derived from an EMBL/GenBank/DDBJ whole genome shotgun (WGS) entry which is preliminary data.</text>
</comment>
<feature type="domain" description="Enoyl reductase (ER)" evidence="7">
    <location>
        <begin position="10"/>
        <end position="364"/>
    </location>
</feature>
<keyword evidence="3 6" id="KW-0479">Metal-binding</keyword>
<dbReference type="InterPro" id="IPR036291">
    <property type="entry name" value="NAD(P)-bd_dom_sf"/>
</dbReference>
<keyword evidence="9" id="KW-1185">Reference proteome</keyword>
<dbReference type="SUPFAM" id="SSF50129">
    <property type="entry name" value="GroES-like"/>
    <property type="match status" value="1"/>
</dbReference>
<reference evidence="8 9" key="1">
    <citation type="submission" date="2019-07" db="EMBL/GenBank/DDBJ databases">
        <title>New species of Amycolatopsis and Streptomyces.</title>
        <authorList>
            <person name="Duangmal K."/>
            <person name="Teo W.F.A."/>
            <person name="Lipun K."/>
        </authorList>
    </citation>
    <scope>NUCLEOTIDE SEQUENCE [LARGE SCALE GENOMIC DNA]</scope>
    <source>
        <strain evidence="8 9">JCM 30562</strain>
    </source>
</reference>
<dbReference type="GO" id="GO:0016491">
    <property type="term" value="F:oxidoreductase activity"/>
    <property type="evidence" value="ECO:0007669"/>
    <property type="project" value="UniProtKB-KW"/>
</dbReference>
<dbReference type="Proteomes" id="UP000318578">
    <property type="component" value="Unassembled WGS sequence"/>
</dbReference>
<dbReference type="AlphaFoldDB" id="A0A557ZZV0"/>
<dbReference type="InterPro" id="IPR020843">
    <property type="entry name" value="ER"/>
</dbReference>
<dbReference type="Pfam" id="PF08240">
    <property type="entry name" value="ADH_N"/>
    <property type="match status" value="1"/>
</dbReference>
<accession>A0A557ZZV0</accession>
<evidence type="ECO:0000256" key="2">
    <source>
        <dbReference type="ARBA" id="ARBA00008072"/>
    </source>
</evidence>
<dbReference type="InterPro" id="IPR013149">
    <property type="entry name" value="ADH-like_C"/>
</dbReference>
<dbReference type="GO" id="GO:0008270">
    <property type="term" value="F:zinc ion binding"/>
    <property type="evidence" value="ECO:0007669"/>
    <property type="project" value="InterPro"/>
</dbReference>
<dbReference type="InterPro" id="IPR002328">
    <property type="entry name" value="ADH_Zn_CS"/>
</dbReference>
<evidence type="ECO:0000313" key="8">
    <source>
        <dbReference type="EMBL" id="TVT17545.1"/>
    </source>
</evidence>
<protein>
    <submittedName>
        <fullName evidence="8">NAD(P)-dependent alcohol dehydrogenase</fullName>
    </submittedName>
</protein>
<gene>
    <name evidence="8" type="ORF">FNH06_31175</name>
</gene>
<dbReference type="OrthoDB" id="3265141at2"/>
<evidence type="ECO:0000256" key="4">
    <source>
        <dbReference type="ARBA" id="ARBA00022833"/>
    </source>
</evidence>
<evidence type="ECO:0000259" key="7">
    <source>
        <dbReference type="SMART" id="SM00829"/>
    </source>
</evidence>
<dbReference type="SMART" id="SM00829">
    <property type="entry name" value="PKS_ER"/>
    <property type="match status" value="1"/>
</dbReference>
<evidence type="ECO:0000256" key="6">
    <source>
        <dbReference type="RuleBase" id="RU361277"/>
    </source>
</evidence>
<sequence>MEVTAAVAKKAHAKFELESLTLDEPRADEVIVKISAVGICHSDLAARDGAIPIELPAVLGHEGSGYVERVGESVTKVQPGDRVVLTFNSCGECPNCTDDRQAYCHQFAPLNYGGVRPDGSAVLSSGTETVRGNFFGQSSFADYALANERNVVKVSGEVPLELLGPLGCGIQTGAGAIMNSFQAPPGSSVLIVGAGAVGLSAVLGAVVQNCANILVSEPHASRRERALKLGATQVIDPVDGPLPDQVRAALPAGVDFVLDTSGNADVLASVALCLAPRGLLGLVGVPADPEATLWVNVIHAMVLGLRVMGIVEGDSNPDEFIPRLIELYQAGRFPFDKLVKTFPFAAVNDAIHEQETGETVKAVLLNENA</sequence>
<dbReference type="InterPro" id="IPR013154">
    <property type="entry name" value="ADH-like_N"/>
</dbReference>
<dbReference type="EMBL" id="VJZA01000077">
    <property type="protein sequence ID" value="TVT17545.1"/>
    <property type="molecule type" value="Genomic_DNA"/>
</dbReference>